<evidence type="ECO:0000313" key="3">
    <source>
        <dbReference type="Proteomes" id="UP000290809"/>
    </source>
</evidence>
<reference evidence="2 3" key="1">
    <citation type="journal article" date="2019" name="PLoS Pathog.">
        <title>Genome sequence of the bovine parasite Schistosoma bovis Tanzania.</title>
        <authorList>
            <person name="Oey H."/>
            <person name="Zakrzewski M."/>
            <person name="Gobert G."/>
            <person name="Gravermann K."/>
            <person name="Stoye J."/>
            <person name="Jones M."/>
            <person name="Mcmanus D."/>
            <person name="Krause L."/>
        </authorList>
    </citation>
    <scope>NUCLEOTIDE SEQUENCE [LARGE SCALE GENOMIC DNA]</scope>
    <source>
        <strain evidence="2 3">TAN1997</strain>
    </source>
</reference>
<feature type="non-terminal residue" evidence="2">
    <location>
        <position position="486"/>
    </location>
</feature>
<protein>
    <submittedName>
        <fullName evidence="2">Uncharacterized protein</fullName>
    </submittedName>
</protein>
<dbReference type="STRING" id="6184.A0A430QRG5"/>
<feature type="coiled-coil region" evidence="1">
    <location>
        <begin position="62"/>
        <end position="331"/>
    </location>
</feature>
<evidence type="ECO:0000313" key="2">
    <source>
        <dbReference type="EMBL" id="RTG90293.1"/>
    </source>
</evidence>
<keyword evidence="3" id="KW-1185">Reference proteome</keyword>
<proteinExistence type="predicted"/>
<evidence type="ECO:0000256" key="1">
    <source>
        <dbReference type="SAM" id="Coils"/>
    </source>
</evidence>
<feature type="non-terminal residue" evidence="2">
    <location>
        <position position="1"/>
    </location>
</feature>
<name>A0A430QRG5_SCHBO</name>
<accession>A0A430QRG5</accession>
<comment type="caution">
    <text evidence="2">The sequence shown here is derived from an EMBL/GenBank/DDBJ whole genome shotgun (WGS) entry which is preliminary data.</text>
</comment>
<gene>
    <name evidence="2" type="ORF">DC041_0009921</name>
</gene>
<dbReference type="AlphaFoldDB" id="A0A430QRG5"/>
<organism evidence="2 3">
    <name type="scientific">Schistosoma bovis</name>
    <name type="common">Blood fluke</name>
    <dbReference type="NCBI Taxonomy" id="6184"/>
    <lineage>
        <taxon>Eukaryota</taxon>
        <taxon>Metazoa</taxon>
        <taxon>Spiralia</taxon>
        <taxon>Lophotrochozoa</taxon>
        <taxon>Platyhelminthes</taxon>
        <taxon>Trematoda</taxon>
        <taxon>Digenea</taxon>
        <taxon>Strigeidida</taxon>
        <taxon>Schistosomatoidea</taxon>
        <taxon>Schistosomatidae</taxon>
        <taxon>Schistosoma</taxon>
    </lineage>
</organism>
<dbReference type="EMBL" id="QMKO01001451">
    <property type="protein sequence ID" value="RTG90293.1"/>
    <property type="molecule type" value="Genomic_DNA"/>
</dbReference>
<dbReference type="Proteomes" id="UP000290809">
    <property type="component" value="Unassembled WGS sequence"/>
</dbReference>
<keyword evidence="1" id="KW-0175">Coiled coil</keyword>
<sequence>IHSRDILISEIKVSLDRTQSELAQVKSSEAKLREDIEESLHETVKREQKLLEKHNAIIEVLRKTETEERIKLQNNINRLQSELEKERLHAAVELQTAIDDAVKEKERLRADTAQKIFDLELRIHLANESVELANKTKHDYIKELSSKEEEICNLNCTLNEMNKTIESQRLEIQDLHTRLNESKLKQVLLESTKAQNEELATSQKAELTEEIDKLKKTYNQEQVNSLQLDKQHLIESLNQLKQQIENIHKLLNEEKIKYQHAQYNIKMLQIQIKHLNDDLKQALLIKPNHYLYQNNQHDHLIEQLNSITNHCNQLENENIQLKQTINIMSEQAKQFAQLSIINDNDHKLFKAIKQIYRLSIEKQSLIELSNRLQSKLNQYQQQPINNNSNDGDDLNNIQNSMINHLNMIDNVKNMKKPLNNNNESITMIKDNLRNTHLDNDHDQKQQQHQYHMTDDVESIITGKGSISTIFKLLDEVHSLDSENDIE</sequence>